<organism evidence="1 2">
    <name type="scientific">Plasmodium yoelii yoelii</name>
    <dbReference type="NCBI Taxonomy" id="73239"/>
    <lineage>
        <taxon>Eukaryota</taxon>
        <taxon>Sar</taxon>
        <taxon>Alveolata</taxon>
        <taxon>Apicomplexa</taxon>
        <taxon>Aconoidasida</taxon>
        <taxon>Haemosporida</taxon>
        <taxon>Plasmodiidae</taxon>
        <taxon>Plasmodium</taxon>
        <taxon>Plasmodium (Vinckeia)</taxon>
    </lineage>
</organism>
<feature type="non-terminal residue" evidence="1">
    <location>
        <position position="1"/>
    </location>
</feature>
<proteinExistence type="predicted"/>
<protein>
    <submittedName>
        <fullName evidence="1">Yir2 protein</fullName>
    </submittedName>
</protein>
<reference evidence="1 2" key="1">
    <citation type="journal article" date="2002" name="Nature">
        <title>Genome sequence and comparative analysis of the model rodent malaria parasite Plasmodium yoelii yoelii.</title>
        <authorList>
            <person name="Carlton J.M."/>
            <person name="Angiuoli S.V."/>
            <person name="Suh B.B."/>
            <person name="Kooij T.W."/>
            <person name="Pertea M."/>
            <person name="Silva J.C."/>
            <person name="Ermolaeva M.D."/>
            <person name="Allen J.E."/>
            <person name="Selengut J.D."/>
            <person name="Koo H.L."/>
            <person name="Peterson J.D."/>
            <person name="Pop M."/>
            <person name="Kosack D.S."/>
            <person name="Shumway M.F."/>
            <person name="Bidwell S.L."/>
            <person name="Shallom S.J."/>
            <person name="van Aken S.E."/>
            <person name="Riedmuller S.B."/>
            <person name="Feldblyum T.V."/>
            <person name="Cho J.K."/>
            <person name="Quackenbush J."/>
            <person name="Sedegah M."/>
            <person name="Shoaibi A."/>
            <person name="Cummings L.M."/>
            <person name="Florens L."/>
            <person name="Yates J.R."/>
            <person name="Raine J.D."/>
            <person name="Sinden R.E."/>
            <person name="Harris M.A."/>
            <person name="Cunningham D.A."/>
            <person name="Preiser P.R."/>
            <person name="Bergman L.W."/>
            <person name="Vaidya A.B."/>
            <person name="van Lin L.H."/>
            <person name="Janse C.J."/>
            <person name="Waters A.P."/>
            <person name="Smith H.O."/>
            <person name="White O.R."/>
            <person name="Salzberg S.L."/>
            <person name="Venter J.C."/>
            <person name="Fraser C.M."/>
            <person name="Hoffman S.L."/>
            <person name="Gardner M.J."/>
            <person name="Carucci D.J."/>
        </authorList>
    </citation>
    <scope>NUCLEOTIDE SEQUENCE [LARGE SCALE GENOMIC DNA]</scope>
    <source>
        <strain evidence="1 2">17XNL</strain>
    </source>
</reference>
<dbReference type="InParanoid" id="Q7R8Z8"/>
<dbReference type="Proteomes" id="UP000008553">
    <property type="component" value="Unassembled WGS sequence"/>
</dbReference>
<comment type="caution">
    <text evidence="1">The sequence shown here is derived from an EMBL/GenBank/DDBJ whole genome shotgun (WGS) entry which is preliminary data.</text>
</comment>
<dbReference type="InterPro" id="IPR006477">
    <property type="entry name" value="Yir_bir_cir"/>
</dbReference>
<name>Q7R8Z8_PLAYO</name>
<sequence>CQWFSSVQTYFSDELTSDGNYYFLSNGQHFKEYCNNNICNNNLEKINSACLKLFNAFFGDLNSFTNNAKKNTDVVYYIIIWLSYMLSLKKENGINKLNDFYTEHIEKNTHYNKNIQSVRDYNCYKEIIDKKNDLLSMDIDNNIISNFYKAFKSLCEMYSAFDGRTTNCKKCSEKSDKFVKQYEQLYKDYNNTDNIPYKKILSILSADYNNLINECKGSKDSNFTPLPEISTQDTIKHTEQTVKSSEETSEQNSAHIHNSDITSSSSLIVSKLIPVVSVFAAISIFFGISYKVNNKELNNITFKYYFNYIYVNVNKKIIRFLTFYISIRYLDFGNDLKNI</sequence>
<dbReference type="NCBIfam" id="TIGR01590">
    <property type="entry name" value="yir-bir-cir_Pla"/>
    <property type="match status" value="1"/>
</dbReference>
<dbReference type="AlphaFoldDB" id="Q7R8Z8"/>
<evidence type="ECO:0000313" key="1">
    <source>
        <dbReference type="EMBL" id="EAA19424.1"/>
    </source>
</evidence>
<dbReference type="EMBL" id="AABL01002518">
    <property type="protein sequence ID" value="EAA19424.1"/>
    <property type="molecule type" value="Genomic_DNA"/>
</dbReference>
<keyword evidence="2" id="KW-1185">Reference proteome</keyword>
<dbReference type="Pfam" id="PF06022">
    <property type="entry name" value="Cir_Bir_Yir"/>
    <property type="match status" value="1"/>
</dbReference>
<gene>
    <name evidence="1" type="ORF">PY07072</name>
</gene>
<accession>Q7R8Z8</accession>
<dbReference type="PaxDb" id="73239-Q7R8Z8"/>
<evidence type="ECO:0000313" key="2">
    <source>
        <dbReference type="Proteomes" id="UP000008553"/>
    </source>
</evidence>